<dbReference type="STRING" id="2070753.A0A3A2Z633"/>
<evidence type="ECO:0000313" key="1">
    <source>
        <dbReference type="EMBL" id="RJE16807.1"/>
    </source>
</evidence>
<gene>
    <name evidence="1" type="ORF">PHISCL_10856</name>
</gene>
<dbReference type="OrthoDB" id="3352408at2759"/>
<dbReference type="Proteomes" id="UP000266188">
    <property type="component" value="Unassembled WGS sequence"/>
</dbReference>
<dbReference type="AlphaFoldDB" id="A0A3A2Z633"/>
<sequence>MVTRKAWIPGVGIYSVENSSNASDPTEGIVTLGKAPRSRQEVEAERLAREEAFDRKRSTAGISFDLPSEKVHKDVEKAVETPESAVSSNPEVTPELQAFLESAALCNLAS</sequence>
<proteinExistence type="predicted"/>
<keyword evidence="2" id="KW-1185">Reference proteome</keyword>
<feature type="non-terminal residue" evidence="1">
    <location>
        <position position="110"/>
    </location>
</feature>
<comment type="caution">
    <text evidence="1">The sequence shown here is derived from an EMBL/GenBank/DDBJ whole genome shotgun (WGS) entry which is preliminary data.</text>
</comment>
<dbReference type="EMBL" id="MVGC01002591">
    <property type="protein sequence ID" value="RJE16807.1"/>
    <property type="molecule type" value="Genomic_DNA"/>
</dbReference>
<reference evidence="2" key="1">
    <citation type="submission" date="2017-02" db="EMBL/GenBank/DDBJ databases">
        <authorList>
            <person name="Tafer H."/>
            <person name="Lopandic K."/>
        </authorList>
    </citation>
    <scope>NUCLEOTIDE SEQUENCE [LARGE SCALE GENOMIC DNA]</scope>
    <source>
        <strain evidence="2">CBS 366.77</strain>
    </source>
</reference>
<accession>A0A3A2Z633</accession>
<evidence type="ECO:0000313" key="2">
    <source>
        <dbReference type="Proteomes" id="UP000266188"/>
    </source>
</evidence>
<name>A0A3A2Z633_9EURO</name>
<organism evidence="1 2">
    <name type="scientific">Aspergillus sclerotialis</name>
    <dbReference type="NCBI Taxonomy" id="2070753"/>
    <lineage>
        <taxon>Eukaryota</taxon>
        <taxon>Fungi</taxon>
        <taxon>Dikarya</taxon>
        <taxon>Ascomycota</taxon>
        <taxon>Pezizomycotina</taxon>
        <taxon>Eurotiomycetes</taxon>
        <taxon>Eurotiomycetidae</taxon>
        <taxon>Eurotiales</taxon>
        <taxon>Aspergillaceae</taxon>
        <taxon>Aspergillus</taxon>
        <taxon>Aspergillus subgen. Polypaecilum</taxon>
    </lineage>
</organism>
<protein>
    <submittedName>
        <fullName evidence="1">P-type ATPase</fullName>
    </submittedName>
</protein>